<dbReference type="EMBL" id="LUGG01000004">
    <property type="protein sequence ID" value="OBZ75442.1"/>
    <property type="molecule type" value="Genomic_DNA"/>
</dbReference>
<protein>
    <submittedName>
        <fullName evidence="1">Uncharacterized protein</fullName>
    </submittedName>
</protein>
<evidence type="ECO:0000313" key="2">
    <source>
        <dbReference type="Proteomes" id="UP000092993"/>
    </source>
</evidence>
<comment type="caution">
    <text evidence="1">The sequence shown here is derived from an EMBL/GenBank/DDBJ whole genome shotgun (WGS) entry which is preliminary data.</text>
</comment>
<accession>A0A1C7MF60</accession>
<proteinExistence type="predicted"/>
<dbReference type="AlphaFoldDB" id="A0A1C7MF60"/>
<organism evidence="1 2">
    <name type="scientific">Grifola frondosa</name>
    <name type="common">Maitake</name>
    <name type="synonym">Polyporus frondosus</name>
    <dbReference type="NCBI Taxonomy" id="5627"/>
    <lineage>
        <taxon>Eukaryota</taxon>
        <taxon>Fungi</taxon>
        <taxon>Dikarya</taxon>
        <taxon>Basidiomycota</taxon>
        <taxon>Agaricomycotina</taxon>
        <taxon>Agaricomycetes</taxon>
        <taxon>Polyporales</taxon>
        <taxon>Grifolaceae</taxon>
        <taxon>Grifola</taxon>
    </lineage>
</organism>
<keyword evidence="2" id="KW-1185">Reference proteome</keyword>
<dbReference type="Proteomes" id="UP000092993">
    <property type="component" value="Unassembled WGS sequence"/>
</dbReference>
<gene>
    <name evidence="1" type="ORF">A0H81_04904</name>
</gene>
<reference evidence="1 2" key="1">
    <citation type="submission" date="2016-03" db="EMBL/GenBank/DDBJ databases">
        <title>Whole genome sequencing of Grifola frondosa 9006-11.</title>
        <authorList>
            <person name="Min B."/>
            <person name="Park H."/>
            <person name="Kim J.-G."/>
            <person name="Cho H."/>
            <person name="Oh Y.-L."/>
            <person name="Kong W.-S."/>
            <person name="Choi I.-G."/>
        </authorList>
    </citation>
    <scope>NUCLEOTIDE SEQUENCE [LARGE SCALE GENOMIC DNA]</scope>
    <source>
        <strain evidence="1 2">9006-11</strain>
    </source>
</reference>
<name>A0A1C7MF60_GRIFR</name>
<evidence type="ECO:0000313" key="1">
    <source>
        <dbReference type="EMBL" id="OBZ75442.1"/>
    </source>
</evidence>
<sequence length="107" mass="11996">MHSKYVGVYRAHDGKHALSAQGWAKLPPIAKDVAVHAISNQNNLAEDDVRRELDAGHRQLRLVLLQFSNHAMKFRNKMNEIEGKTQSTARAHVVPRVIPLGAKLRLS</sequence>